<accession>A0A1U9Z8B7</accession>
<dbReference type="InterPro" id="IPR051490">
    <property type="entry name" value="THEM6_lcsJ_thioesterase"/>
</dbReference>
<dbReference type="InterPro" id="IPR029069">
    <property type="entry name" value="HotDog_dom_sf"/>
</dbReference>
<reference evidence="1 2" key="1">
    <citation type="submission" date="2017-03" db="EMBL/GenBank/DDBJ databases">
        <title>Foreign affairs: Plasmid Transfer between Roseobacters and Rhizobia.</title>
        <authorList>
            <person name="Bartling P."/>
            <person name="Bunk B."/>
            <person name="Overmann J."/>
            <person name="Brinkmann H."/>
            <person name="Petersen J."/>
        </authorList>
    </citation>
    <scope>NUCLEOTIDE SEQUENCE [LARGE SCALE GENOMIC DNA]</scope>
    <source>
        <strain evidence="1 2">MACL11</strain>
        <plasmid evidence="2">Plasmid pmm593</plasmid>
    </source>
</reference>
<geneLocation type="plasmid" evidence="2">
    <name>pmm593</name>
</geneLocation>
<proteinExistence type="predicted"/>
<protein>
    <submittedName>
        <fullName evidence="1">Acyl-CoA thioester hydrolase, YbgC/YbaW family</fullName>
    </submittedName>
</protein>
<dbReference type="KEGG" id="mmed:Mame_04632"/>
<name>A0A1U9Z8B7_9HYPH</name>
<dbReference type="PANTHER" id="PTHR12475:SF4">
    <property type="entry name" value="PROTEIN THEM6"/>
    <property type="match status" value="1"/>
</dbReference>
<dbReference type="AlphaFoldDB" id="A0A1U9Z8B7"/>
<dbReference type="SUPFAM" id="SSF54637">
    <property type="entry name" value="Thioesterase/thiol ester dehydrase-isomerase"/>
    <property type="match status" value="1"/>
</dbReference>
<keyword evidence="2" id="KW-1185">Reference proteome</keyword>
<dbReference type="CDD" id="cd00586">
    <property type="entry name" value="4HBT"/>
    <property type="match status" value="1"/>
</dbReference>
<sequence length="210" mass="23645">MLTDLARTLKTVYSHGYRRVWGISMYVWGRLIRAMIKAKFAPAIHPPEDISSIVLRVWPQDLDINMHVNNGRYLAFMDIGRFDLLARSGLGAQVLREKWQPVLTGVNARYRRSLGVFQRFRLETRLAGWTENSLFMEHRIIPLSGPHKGEVAVTATVRAVMLKDGRKLPATEMLAPLGPLPESPPLPEAYALLMSPEERARASGGEDAKT</sequence>
<evidence type="ECO:0000313" key="2">
    <source>
        <dbReference type="Proteomes" id="UP000191135"/>
    </source>
</evidence>
<gene>
    <name evidence="1" type="ORF">Mame_04632</name>
</gene>
<organism evidence="1 2">
    <name type="scientific">Martelella mediterranea DSM 17316</name>
    <dbReference type="NCBI Taxonomy" id="1122214"/>
    <lineage>
        <taxon>Bacteria</taxon>
        <taxon>Pseudomonadati</taxon>
        <taxon>Pseudomonadota</taxon>
        <taxon>Alphaproteobacteria</taxon>
        <taxon>Hyphomicrobiales</taxon>
        <taxon>Aurantimonadaceae</taxon>
        <taxon>Martelella</taxon>
    </lineage>
</organism>
<dbReference type="eggNOG" id="COG0824">
    <property type="taxonomic scope" value="Bacteria"/>
</dbReference>
<dbReference type="Gene3D" id="3.10.129.10">
    <property type="entry name" value="Hotdog Thioesterase"/>
    <property type="match status" value="1"/>
</dbReference>
<dbReference type="EMBL" id="CP020331">
    <property type="protein sequence ID" value="AQZ53924.1"/>
    <property type="molecule type" value="Genomic_DNA"/>
</dbReference>
<dbReference type="GO" id="GO:0016787">
    <property type="term" value="F:hydrolase activity"/>
    <property type="evidence" value="ECO:0007669"/>
    <property type="project" value="UniProtKB-KW"/>
</dbReference>
<dbReference type="Pfam" id="PF13279">
    <property type="entry name" value="4HBT_2"/>
    <property type="match status" value="1"/>
</dbReference>
<keyword evidence="1" id="KW-0378">Hydrolase</keyword>
<evidence type="ECO:0000313" key="1">
    <source>
        <dbReference type="EMBL" id="AQZ53924.1"/>
    </source>
</evidence>
<dbReference type="Proteomes" id="UP000191135">
    <property type="component" value="Plasmid pMM593"/>
</dbReference>
<keyword evidence="1" id="KW-0614">Plasmid</keyword>
<dbReference type="PANTHER" id="PTHR12475">
    <property type="match status" value="1"/>
</dbReference>